<comment type="caution">
    <text evidence="1">The sequence shown here is derived from an EMBL/GenBank/DDBJ whole genome shotgun (WGS) entry which is preliminary data.</text>
</comment>
<protein>
    <submittedName>
        <fullName evidence="1">Uncharacterized protein</fullName>
    </submittedName>
</protein>
<dbReference type="Proteomes" id="UP000266723">
    <property type="component" value="Unassembled WGS sequence"/>
</dbReference>
<evidence type="ECO:0000313" key="2">
    <source>
        <dbReference type="Proteomes" id="UP000266723"/>
    </source>
</evidence>
<sequence length="63" mass="7090">MFGRRSFCTAVARKAEDIMKNPDCRTWELSSRVSYIANSVGDLDTAARYSRLAVFSKPDDEPS</sequence>
<gene>
    <name evidence="1" type="ORF">DY000_02013934</name>
</gene>
<name>A0ABQ7CRI0_BRACR</name>
<dbReference type="EMBL" id="QGKV02000759">
    <property type="protein sequence ID" value="KAF3561999.1"/>
    <property type="molecule type" value="Genomic_DNA"/>
</dbReference>
<keyword evidence="2" id="KW-1185">Reference proteome</keyword>
<organism evidence="1 2">
    <name type="scientific">Brassica cretica</name>
    <name type="common">Mustard</name>
    <dbReference type="NCBI Taxonomy" id="69181"/>
    <lineage>
        <taxon>Eukaryota</taxon>
        <taxon>Viridiplantae</taxon>
        <taxon>Streptophyta</taxon>
        <taxon>Embryophyta</taxon>
        <taxon>Tracheophyta</taxon>
        <taxon>Spermatophyta</taxon>
        <taxon>Magnoliopsida</taxon>
        <taxon>eudicotyledons</taxon>
        <taxon>Gunneridae</taxon>
        <taxon>Pentapetalae</taxon>
        <taxon>rosids</taxon>
        <taxon>malvids</taxon>
        <taxon>Brassicales</taxon>
        <taxon>Brassicaceae</taxon>
        <taxon>Brassiceae</taxon>
        <taxon>Brassica</taxon>
    </lineage>
</organism>
<evidence type="ECO:0000313" key="1">
    <source>
        <dbReference type="EMBL" id="KAF3561999.1"/>
    </source>
</evidence>
<reference evidence="1 2" key="1">
    <citation type="journal article" date="2020" name="BMC Genomics">
        <title>Intraspecific diversification of the crop wild relative Brassica cretica Lam. using demographic model selection.</title>
        <authorList>
            <person name="Kioukis A."/>
            <person name="Michalopoulou V.A."/>
            <person name="Briers L."/>
            <person name="Pirintsos S."/>
            <person name="Studholme D.J."/>
            <person name="Pavlidis P."/>
            <person name="Sarris P.F."/>
        </authorList>
    </citation>
    <scope>NUCLEOTIDE SEQUENCE [LARGE SCALE GENOMIC DNA]</scope>
    <source>
        <strain evidence="2">cv. PFS-1207/04</strain>
    </source>
</reference>
<proteinExistence type="predicted"/>
<accession>A0ABQ7CRI0</accession>